<sequence length="373" mass="41032">MKLEEQLNQKLRARHEQNSLRSLVTSDQLIDFSSNDYLGLAQSEELYKLIKNKSDIIKKNGATGSRLLAGNYDYIEYVESRLSEIFQSEKSLIFNSGYNANLAVLSSIPQKGDTILYDEMSHACIKDGARLSLANRYSFKHNDLDDLRKKITKASGQIFIVVESIYSMDGDQCPLPELIEVAREYQAEIILDEAHSTGVMGPLGSGLSGSLQAQGNIFARIYTFGKGMGIHGAAVAGSATLIKYLINFARPFIYTTAPAPHQVASIAGAFEFLSNNIHLQTTLTANVQYFKKCIAQLNGKFSLTPSNHAVQGIIIPGNDTARQAAISLQNEGLDVRAILAPTVKKGTERLRVCLHSFNTHDEIYHLIDSLAAL</sequence>
<dbReference type="InterPro" id="IPR015421">
    <property type="entry name" value="PyrdxlP-dep_Trfase_major"/>
</dbReference>
<keyword evidence="4" id="KW-0663">Pyridoxal phosphate</keyword>
<evidence type="ECO:0000313" key="6">
    <source>
        <dbReference type="EMBL" id="MBL3658561.1"/>
    </source>
</evidence>
<dbReference type="GO" id="GO:0016740">
    <property type="term" value="F:transferase activity"/>
    <property type="evidence" value="ECO:0007669"/>
    <property type="project" value="UniProtKB-KW"/>
</dbReference>
<protein>
    <submittedName>
        <fullName evidence="6">8-amino-7-oxononanoate synthase</fullName>
    </submittedName>
</protein>
<dbReference type="SUPFAM" id="SSF53383">
    <property type="entry name" value="PLP-dependent transferases"/>
    <property type="match status" value="1"/>
</dbReference>
<dbReference type="Gene3D" id="3.90.1150.10">
    <property type="entry name" value="Aspartate Aminotransferase, domain 1"/>
    <property type="match status" value="1"/>
</dbReference>
<gene>
    <name evidence="6" type="ORF">JL102_20580</name>
</gene>
<dbReference type="PANTHER" id="PTHR13693">
    <property type="entry name" value="CLASS II AMINOTRANSFERASE/8-AMINO-7-OXONONANOATE SYNTHASE"/>
    <property type="match status" value="1"/>
</dbReference>
<dbReference type="EMBL" id="JAESIY010000013">
    <property type="protein sequence ID" value="MBL3658561.1"/>
    <property type="molecule type" value="Genomic_DNA"/>
</dbReference>
<feature type="domain" description="Aminotransferase class I/classII large" evidence="5">
    <location>
        <begin position="28"/>
        <end position="369"/>
    </location>
</feature>
<dbReference type="InterPro" id="IPR004839">
    <property type="entry name" value="Aminotransferase_I/II_large"/>
</dbReference>
<evidence type="ECO:0000313" key="7">
    <source>
        <dbReference type="Proteomes" id="UP000659388"/>
    </source>
</evidence>
<dbReference type="AlphaFoldDB" id="A0A937FAW5"/>
<dbReference type="PANTHER" id="PTHR13693:SF77">
    <property type="entry name" value="8-AMINO-7-OXONONANOATE SYNTHASE"/>
    <property type="match status" value="1"/>
</dbReference>
<dbReference type="InterPro" id="IPR015422">
    <property type="entry name" value="PyrdxlP-dep_Trfase_small"/>
</dbReference>
<evidence type="ECO:0000256" key="3">
    <source>
        <dbReference type="ARBA" id="ARBA00022679"/>
    </source>
</evidence>
<dbReference type="RefSeq" id="WP_202246354.1">
    <property type="nucleotide sequence ID" value="NZ_JAESIY010000013.1"/>
</dbReference>
<dbReference type="InterPro" id="IPR015424">
    <property type="entry name" value="PyrdxlP-dep_Trfase"/>
</dbReference>
<dbReference type="Pfam" id="PF00155">
    <property type="entry name" value="Aminotran_1_2"/>
    <property type="match status" value="1"/>
</dbReference>
<evidence type="ECO:0000256" key="4">
    <source>
        <dbReference type="ARBA" id="ARBA00022898"/>
    </source>
</evidence>
<evidence type="ECO:0000256" key="1">
    <source>
        <dbReference type="ARBA" id="ARBA00001933"/>
    </source>
</evidence>
<comment type="cofactor">
    <cofactor evidence="1">
        <name>pyridoxal 5'-phosphate</name>
        <dbReference type="ChEBI" id="CHEBI:597326"/>
    </cofactor>
</comment>
<name>A0A937FAW5_9BACT</name>
<reference evidence="6" key="1">
    <citation type="submission" date="2021-01" db="EMBL/GenBank/DDBJ databases">
        <title>Fulvivirga kasyanovii gen. nov., sp nov., a novel member of the phylum Bacteroidetes isolated from seawater in a mussel farm.</title>
        <authorList>
            <person name="Zhao L.-H."/>
            <person name="Wang Z.-J."/>
        </authorList>
    </citation>
    <scope>NUCLEOTIDE SEQUENCE</scope>
    <source>
        <strain evidence="6">2943</strain>
    </source>
</reference>
<dbReference type="GO" id="GO:0030170">
    <property type="term" value="F:pyridoxal phosphate binding"/>
    <property type="evidence" value="ECO:0007669"/>
    <property type="project" value="InterPro"/>
</dbReference>
<comment type="caution">
    <text evidence="6">The sequence shown here is derived from an EMBL/GenBank/DDBJ whole genome shotgun (WGS) entry which is preliminary data.</text>
</comment>
<keyword evidence="7" id="KW-1185">Reference proteome</keyword>
<dbReference type="InterPro" id="IPR050087">
    <property type="entry name" value="AON_synthase_class-II"/>
</dbReference>
<dbReference type="Proteomes" id="UP000659388">
    <property type="component" value="Unassembled WGS sequence"/>
</dbReference>
<keyword evidence="3" id="KW-0808">Transferase</keyword>
<proteinExistence type="inferred from homology"/>
<dbReference type="Gene3D" id="3.40.640.10">
    <property type="entry name" value="Type I PLP-dependent aspartate aminotransferase-like (Major domain)"/>
    <property type="match status" value="1"/>
</dbReference>
<organism evidence="6 7">
    <name type="scientific">Fulvivirga sediminis</name>
    <dbReference type="NCBI Taxonomy" id="2803949"/>
    <lineage>
        <taxon>Bacteria</taxon>
        <taxon>Pseudomonadati</taxon>
        <taxon>Bacteroidota</taxon>
        <taxon>Cytophagia</taxon>
        <taxon>Cytophagales</taxon>
        <taxon>Fulvivirgaceae</taxon>
        <taxon>Fulvivirga</taxon>
    </lineage>
</organism>
<evidence type="ECO:0000259" key="5">
    <source>
        <dbReference type="Pfam" id="PF00155"/>
    </source>
</evidence>
<comment type="similarity">
    <text evidence="2">Belongs to the class-II pyridoxal-phosphate-dependent aminotransferase family. BioF subfamily.</text>
</comment>
<accession>A0A937FAW5</accession>
<evidence type="ECO:0000256" key="2">
    <source>
        <dbReference type="ARBA" id="ARBA00010008"/>
    </source>
</evidence>